<gene>
    <name evidence="2" type="ORF">E5H86_27920</name>
</gene>
<evidence type="ECO:0000313" key="2">
    <source>
        <dbReference type="EMBL" id="EFC2249501.1"/>
    </source>
</evidence>
<protein>
    <submittedName>
        <fullName evidence="2">Uncharacterized protein</fullName>
    </submittedName>
</protein>
<reference evidence="2 3" key="1">
    <citation type="submission" date="2019-04" db="EMBL/GenBank/DDBJ databases">
        <authorList>
            <consortium name="NARMS: The National Antimicrobial Resistance Monitoring System"/>
        </authorList>
    </citation>
    <scope>NUCLEOTIDE SEQUENCE [LARGE SCALE GENOMIC DNA]</scope>
    <source>
        <strain evidence="2 3">FSIS11919500</strain>
    </source>
</reference>
<feature type="region of interest" description="Disordered" evidence="1">
    <location>
        <begin position="1"/>
        <end position="32"/>
    </location>
</feature>
<evidence type="ECO:0000256" key="1">
    <source>
        <dbReference type="SAM" id="MobiDB-lite"/>
    </source>
</evidence>
<proteinExistence type="predicted"/>
<dbReference type="AlphaFoldDB" id="A0A826Y6G6"/>
<accession>A0A826Y6G6</accession>
<sequence length="73" mass="8172">MVSPNSRPSGRCTVRQTDENAGKGGWKKRKPDCNRADRGSTFALTGNRADFHLVFNCETSAKVSLDDMYENYI</sequence>
<evidence type="ECO:0000313" key="3">
    <source>
        <dbReference type="Proteomes" id="UP000531916"/>
    </source>
</evidence>
<comment type="caution">
    <text evidence="2">The sequence shown here is derived from an EMBL/GenBank/DDBJ whole genome shotgun (WGS) entry which is preliminary data.</text>
</comment>
<dbReference type="Proteomes" id="UP000531916">
    <property type="component" value="Unassembled WGS sequence"/>
</dbReference>
<name>A0A826Y6G6_ECOLX</name>
<dbReference type="EMBL" id="AASEPP010000105">
    <property type="protein sequence ID" value="EFC2249501.1"/>
    <property type="molecule type" value="Genomic_DNA"/>
</dbReference>
<organism evidence="2 3">
    <name type="scientific">Escherichia coli</name>
    <dbReference type="NCBI Taxonomy" id="562"/>
    <lineage>
        <taxon>Bacteria</taxon>
        <taxon>Pseudomonadati</taxon>
        <taxon>Pseudomonadota</taxon>
        <taxon>Gammaproteobacteria</taxon>
        <taxon>Enterobacterales</taxon>
        <taxon>Enterobacteriaceae</taxon>
        <taxon>Escherichia</taxon>
    </lineage>
</organism>